<sequence>MEVAVVSKEIIKPSSSTVHHLEPYKLSFFSQLTPTTYSPLIFFYPAVDANPKNITLKIMKLKRSLSEVLNLYYPYSGRLVDNHYIDRFNEGVPFFVAHVNGRLSDFLKNPEIEFLNRFLPCQPFTKEDMGVPQVAFQVNVFSCGGIAISSALSHKLTDAPSGCALIHSWAAISRGTLSEVVKPNCTESSIFFPPKNPFPEEHLSLMERLWFTEANYITRRFVFNAKAIASLRVKAKGEREFKPTRVEALSCFIWKCCMAISLAISGSPKPSILVEAVNLRTRTKPTMSNVSLGDVFWWATALADTSQQNRELHELASLLDEAIAQYNSDYMQSLQGDGGFETMSEYCDQLQGLFASENPDIFAFTSWCHLGVRRVNFGWGNPVWVGILGKAGPAFRNLTVFAEAIDGKGIEAWITLDEERMALLERDPEFLTYASTVQKISSL</sequence>
<evidence type="ECO:0000313" key="5">
    <source>
        <dbReference type="Proteomes" id="UP000091857"/>
    </source>
</evidence>
<keyword evidence="3" id="KW-0012">Acyltransferase</keyword>
<dbReference type="PANTHER" id="PTHR31623:SF112">
    <property type="entry name" value="N-BENZOYLTRANSFERASE PROTEIN, PUTATIVE-RELATED"/>
    <property type="match status" value="1"/>
</dbReference>
<dbReference type="InterPro" id="IPR023213">
    <property type="entry name" value="CAT-like_dom_sf"/>
</dbReference>
<evidence type="ECO:0000256" key="1">
    <source>
        <dbReference type="ARBA" id="ARBA00009861"/>
    </source>
</evidence>
<comment type="caution">
    <text evidence="4">The sequence shown here is derived from an EMBL/GenBank/DDBJ whole genome shotgun (WGS) entry which is preliminary data.</text>
</comment>
<dbReference type="STRING" id="3983.A0A2C9WA18"/>
<dbReference type="AlphaFoldDB" id="A0A2C9WA18"/>
<keyword evidence="5" id="KW-1185">Reference proteome</keyword>
<dbReference type="PANTHER" id="PTHR31623">
    <property type="entry name" value="F21J9.9"/>
    <property type="match status" value="1"/>
</dbReference>
<organism evidence="4 5">
    <name type="scientific">Manihot esculenta</name>
    <name type="common">Cassava</name>
    <name type="synonym">Jatropha manihot</name>
    <dbReference type="NCBI Taxonomy" id="3983"/>
    <lineage>
        <taxon>Eukaryota</taxon>
        <taxon>Viridiplantae</taxon>
        <taxon>Streptophyta</taxon>
        <taxon>Embryophyta</taxon>
        <taxon>Tracheophyta</taxon>
        <taxon>Spermatophyta</taxon>
        <taxon>Magnoliopsida</taxon>
        <taxon>eudicotyledons</taxon>
        <taxon>Gunneridae</taxon>
        <taxon>Pentapetalae</taxon>
        <taxon>rosids</taxon>
        <taxon>fabids</taxon>
        <taxon>Malpighiales</taxon>
        <taxon>Euphorbiaceae</taxon>
        <taxon>Crotonoideae</taxon>
        <taxon>Manihoteae</taxon>
        <taxon>Manihot</taxon>
    </lineage>
</organism>
<evidence type="ECO:0000313" key="4">
    <source>
        <dbReference type="EMBL" id="OAY55335.1"/>
    </source>
</evidence>
<keyword evidence="2" id="KW-0808">Transferase</keyword>
<dbReference type="Gramene" id="Manes.03G146200.1.v8.1">
    <property type="protein sequence ID" value="Manes.03G146200.1.v8.1.CDS.1"/>
    <property type="gene ID" value="Manes.03G146200.v8.1"/>
</dbReference>
<dbReference type="GO" id="GO:0016746">
    <property type="term" value="F:acyltransferase activity"/>
    <property type="evidence" value="ECO:0007669"/>
    <property type="project" value="UniProtKB-KW"/>
</dbReference>
<dbReference type="Proteomes" id="UP000091857">
    <property type="component" value="Chromosome 3"/>
</dbReference>
<proteinExistence type="inferred from homology"/>
<gene>
    <name evidence="4" type="ORF">MANES_03G146200v8</name>
</gene>
<dbReference type="Gene3D" id="3.30.559.10">
    <property type="entry name" value="Chloramphenicol acetyltransferase-like domain"/>
    <property type="match status" value="2"/>
</dbReference>
<dbReference type="OMA" id="NIFIDHF"/>
<dbReference type="EMBL" id="CM004389">
    <property type="protein sequence ID" value="OAY55335.1"/>
    <property type="molecule type" value="Genomic_DNA"/>
</dbReference>
<protein>
    <submittedName>
        <fullName evidence="4">Uncharacterized protein</fullName>
    </submittedName>
</protein>
<evidence type="ECO:0000256" key="3">
    <source>
        <dbReference type="ARBA" id="ARBA00023315"/>
    </source>
</evidence>
<accession>A0A2C9WA18</accession>
<evidence type="ECO:0000256" key="2">
    <source>
        <dbReference type="ARBA" id="ARBA00022679"/>
    </source>
</evidence>
<dbReference type="OrthoDB" id="671439at2759"/>
<reference evidence="5" key="1">
    <citation type="journal article" date="2016" name="Nat. Biotechnol.">
        <title>Sequencing wild and cultivated cassava and related species reveals extensive interspecific hybridization and genetic diversity.</title>
        <authorList>
            <person name="Bredeson J.V."/>
            <person name="Lyons J.B."/>
            <person name="Prochnik S.E."/>
            <person name="Wu G.A."/>
            <person name="Ha C.M."/>
            <person name="Edsinger-Gonzales E."/>
            <person name="Grimwood J."/>
            <person name="Schmutz J."/>
            <person name="Rabbi I.Y."/>
            <person name="Egesi C."/>
            <person name="Nauluvula P."/>
            <person name="Lebot V."/>
            <person name="Ndunguru J."/>
            <person name="Mkamilo G."/>
            <person name="Bart R.S."/>
            <person name="Setter T.L."/>
            <person name="Gleadow R.M."/>
            <person name="Kulakow P."/>
            <person name="Ferguson M.E."/>
            <person name="Rounsley S."/>
            <person name="Rokhsar D.S."/>
        </authorList>
    </citation>
    <scope>NUCLEOTIDE SEQUENCE [LARGE SCALE GENOMIC DNA]</scope>
    <source>
        <strain evidence="5">cv. AM560-2</strain>
    </source>
</reference>
<dbReference type="Pfam" id="PF02458">
    <property type="entry name" value="Transferase"/>
    <property type="match status" value="1"/>
</dbReference>
<name>A0A2C9WA18_MANES</name>
<comment type="similarity">
    <text evidence="1">Belongs to the plant acyltransferase family.</text>
</comment>